<dbReference type="Gene3D" id="1.10.510.10">
    <property type="entry name" value="Transferase(Phosphotransferase) domain 1"/>
    <property type="match status" value="1"/>
</dbReference>
<dbReference type="InterPro" id="IPR017441">
    <property type="entry name" value="Protein_kinase_ATP_BS"/>
</dbReference>
<dbReference type="PROSITE" id="PS50011">
    <property type="entry name" value="PROTEIN_KINASE_DOM"/>
    <property type="match status" value="1"/>
</dbReference>
<keyword evidence="9" id="KW-0342">GTP-binding</keyword>
<dbReference type="GO" id="GO:0003924">
    <property type="term" value="F:GTPase activity"/>
    <property type="evidence" value="ECO:0007669"/>
    <property type="project" value="InterPro"/>
</dbReference>
<dbReference type="GO" id="GO:0005524">
    <property type="term" value="F:ATP binding"/>
    <property type="evidence" value="ECO:0007669"/>
    <property type="project" value="UniProtKB-UniRule"/>
</dbReference>
<dbReference type="Proteomes" id="UP000682877">
    <property type="component" value="Chromosome 8"/>
</dbReference>
<evidence type="ECO:0000256" key="7">
    <source>
        <dbReference type="ARBA" id="ARBA00022840"/>
    </source>
</evidence>
<sequence>MEELNWIRGPIIGRGSTATVSLAITNSGDFFAVKSAEFSSSAFLQREQSILSNLSSPYIVKYIGFNVTTENDILMYNLLMEYVSGGSIHDLIKNSGGKLPEPVIRSYTRQILKGLMYLHDQGIVHCDLKSQNVMIGGEIAKIVDLGCAKTVEENENLEFSGTPAFMSPEVARGEEQSFPADVWALGCLVIEMATGSSPWPELNDVVAAIYKIGFTGESPEIPVWLSDKGKDFLKKCLRKDSKQRWSVQELLQHPFLDDEDDEEARNCLNSSSPSTVLDQGFWDLCETSRSRFIKEDHEDPFAKSTNFLWGDSLPGDRIKKLAGDENSGELEWETNGWIEVRGEIEKRNEEEDENCVEATSLEEEEEVGGFENWILDQQDSLFLEYSPEDNINYFYSYNNIFDEALSNQQNVDCPTFKLLIVGDGGSGKTTFLKRHLTGEFEQNHEPTVGVDVYPLDFITNRGKIRFECWDTAGQEKYSGLKDAYYIHGQCAIIMFDVTARNTYMNVDTWYRDLRRVCKNIPIVLCGNKVDVPSRQIKPKHVSFHRKKGLQYYEMSSKNNCNFEKPFLYLARRLAGDAKLSFVESPALAPPEPYIDDIDVDCLQLIEAELVEARTQPLPDEEDIVCIENLID</sequence>
<keyword evidence="5 12" id="KW-0547">Nucleotide-binding</keyword>
<dbReference type="Gene3D" id="3.40.50.300">
    <property type="entry name" value="P-loop containing nucleotide triphosphate hydrolases"/>
    <property type="match status" value="1"/>
</dbReference>
<dbReference type="GO" id="GO:0005525">
    <property type="term" value="F:GTP binding"/>
    <property type="evidence" value="ECO:0007669"/>
    <property type="project" value="UniProtKB-KW"/>
</dbReference>
<reference evidence="14" key="1">
    <citation type="submission" date="2021-01" db="EMBL/GenBank/DDBJ databases">
        <authorList>
            <person name="Bezrukov I."/>
        </authorList>
    </citation>
    <scope>NUCLEOTIDE SEQUENCE</scope>
</reference>
<feature type="domain" description="Protein kinase" evidence="13">
    <location>
        <begin position="6"/>
        <end position="256"/>
    </location>
</feature>
<dbReference type="PROSITE" id="PS51421">
    <property type="entry name" value="RAS"/>
    <property type="match status" value="1"/>
</dbReference>
<evidence type="ECO:0000313" key="14">
    <source>
        <dbReference type="EMBL" id="CAE6241468.1"/>
    </source>
</evidence>
<dbReference type="InterPro" id="IPR002041">
    <property type="entry name" value="Ran_GTPase"/>
</dbReference>
<dbReference type="InterPro" id="IPR008271">
    <property type="entry name" value="Ser/Thr_kinase_AS"/>
</dbReference>
<dbReference type="Pfam" id="PF00069">
    <property type="entry name" value="Pkinase"/>
    <property type="match status" value="1"/>
</dbReference>
<dbReference type="PROSITE" id="PS00108">
    <property type="entry name" value="PROTEIN_KINASE_ST"/>
    <property type="match status" value="1"/>
</dbReference>
<dbReference type="PROSITE" id="PS00107">
    <property type="entry name" value="PROTEIN_KINASE_ATP"/>
    <property type="match status" value="1"/>
</dbReference>
<evidence type="ECO:0000259" key="13">
    <source>
        <dbReference type="PROSITE" id="PS50011"/>
    </source>
</evidence>
<dbReference type="PANTHER" id="PTHR48011:SF76">
    <property type="entry name" value="MITOGEN-ACTIVATED PROTEIN KINASE KINASE KINASE 15"/>
    <property type="match status" value="1"/>
</dbReference>
<evidence type="ECO:0000256" key="9">
    <source>
        <dbReference type="ARBA" id="ARBA00023134"/>
    </source>
</evidence>
<dbReference type="PANTHER" id="PTHR48011">
    <property type="entry name" value="CCR4-NOT TRANSCRIPTIONAL COMPLEX SUBUNIT CAF120-RELATED"/>
    <property type="match status" value="1"/>
</dbReference>
<comment type="function">
    <text evidence="11">GTP-binding protein involved in nucleocytoplasmic transport. Required for the import of protein into the nucleus and also for RNA export. Involved in chromatin condensation and control of cell cycle.</text>
</comment>
<dbReference type="PROSITE" id="PS51418">
    <property type="entry name" value="RAN"/>
    <property type="match status" value="1"/>
</dbReference>
<keyword evidence="6" id="KW-0418">Kinase</keyword>
<dbReference type="InterPro" id="IPR005225">
    <property type="entry name" value="Small_GTP-bd"/>
</dbReference>
<dbReference type="PROSITE" id="PS51419">
    <property type="entry name" value="RAB"/>
    <property type="match status" value="1"/>
</dbReference>
<evidence type="ECO:0000256" key="6">
    <source>
        <dbReference type="ARBA" id="ARBA00022777"/>
    </source>
</evidence>
<accession>A0A8S2B9D0</accession>
<evidence type="ECO:0000256" key="11">
    <source>
        <dbReference type="ARBA" id="ARBA00024659"/>
    </source>
</evidence>
<dbReference type="FunFam" id="3.40.50.300:FF:000369">
    <property type="entry name" value="GTP-binding nuclear protein"/>
    <property type="match status" value="1"/>
</dbReference>
<dbReference type="SMART" id="SM00174">
    <property type="entry name" value="RHO"/>
    <property type="match status" value="1"/>
</dbReference>
<dbReference type="SMART" id="SM00175">
    <property type="entry name" value="RAB"/>
    <property type="match status" value="1"/>
</dbReference>
<gene>
    <name evidence="14" type="ORF">AARE701A_LOCUS21545</name>
</gene>
<dbReference type="PRINTS" id="PR00627">
    <property type="entry name" value="GTPRANTC4"/>
</dbReference>
<feature type="binding site" evidence="12">
    <location>
        <position position="34"/>
    </location>
    <ligand>
        <name>ATP</name>
        <dbReference type="ChEBI" id="CHEBI:30616"/>
    </ligand>
</feature>
<dbReference type="AlphaFoldDB" id="A0A8S2B9D0"/>
<dbReference type="EMBL" id="LR999458">
    <property type="protein sequence ID" value="CAE6241468.1"/>
    <property type="molecule type" value="Genomic_DNA"/>
</dbReference>
<dbReference type="InterPro" id="IPR052751">
    <property type="entry name" value="Plant_MAPKKK"/>
</dbReference>
<keyword evidence="8" id="KW-0653">Protein transport</keyword>
<evidence type="ECO:0000256" key="2">
    <source>
        <dbReference type="ARBA" id="ARBA00008028"/>
    </source>
</evidence>
<evidence type="ECO:0000313" key="15">
    <source>
        <dbReference type="Proteomes" id="UP000682877"/>
    </source>
</evidence>
<dbReference type="InterPro" id="IPR011009">
    <property type="entry name" value="Kinase-like_dom_sf"/>
</dbReference>
<evidence type="ECO:0000256" key="3">
    <source>
        <dbReference type="ARBA" id="ARBA00022448"/>
    </source>
</evidence>
<protein>
    <recommendedName>
        <fullName evidence="13">Protein kinase domain-containing protein</fullName>
    </recommendedName>
</protein>
<dbReference type="InterPro" id="IPR000719">
    <property type="entry name" value="Prot_kinase_dom"/>
</dbReference>
<dbReference type="FunFam" id="1.10.510.10:FF:001313">
    <property type="entry name" value="Mitogen-activated protein kinase kinase kinase 15"/>
    <property type="match status" value="1"/>
</dbReference>
<keyword evidence="7 12" id="KW-0067">ATP-binding</keyword>
<dbReference type="SUPFAM" id="SSF56112">
    <property type="entry name" value="Protein kinase-like (PK-like)"/>
    <property type="match status" value="1"/>
</dbReference>
<dbReference type="SUPFAM" id="SSF52540">
    <property type="entry name" value="P-loop containing nucleoside triphosphate hydrolases"/>
    <property type="match status" value="1"/>
</dbReference>
<evidence type="ECO:0000256" key="8">
    <source>
        <dbReference type="ARBA" id="ARBA00022927"/>
    </source>
</evidence>
<dbReference type="SMART" id="SM00220">
    <property type="entry name" value="S_TKc"/>
    <property type="match status" value="1"/>
</dbReference>
<dbReference type="GO" id="GO:0007165">
    <property type="term" value="P:signal transduction"/>
    <property type="evidence" value="ECO:0007669"/>
    <property type="project" value="TreeGrafter"/>
</dbReference>
<proteinExistence type="inferred from homology"/>
<dbReference type="GO" id="GO:0004672">
    <property type="term" value="F:protein kinase activity"/>
    <property type="evidence" value="ECO:0007669"/>
    <property type="project" value="InterPro"/>
</dbReference>
<evidence type="ECO:0000256" key="12">
    <source>
        <dbReference type="PROSITE-ProRule" id="PRU10141"/>
    </source>
</evidence>
<dbReference type="CDD" id="cd00877">
    <property type="entry name" value="Ran"/>
    <property type="match status" value="1"/>
</dbReference>
<keyword evidence="3" id="KW-0813">Transport</keyword>
<name>A0A8S2B9D0_ARAAE</name>
<organism evidence="14 15">
    <name type="scientific">Arabidopsis arenosa</name>
    <name type="common">Sand rock-cress</name>
    <name type="synonym">Cardaminopsis arenosa</name>
    <dbReference type="NCBI Taxonomy" id="38785"/>
    <lineage>
        <taxon>Eukaryota</taxon>
        <taxon>Viridiplantae</taxon>
        <taxon>Streptophyta</taxon>
        <taxon>Embryophyta</taxon>
        <taxon>Tracheophyta</taxon>
        <taxon>Spermatophyta</taxon>
        <taxon>Magnoliopsida</taxon>
        <taxon>eudicotyledons</taxon>
        <taxon>Gunneridae</taxon>
        <taxon>Pentapetalae</taxon>
        <taxon>rosids</taxon>
        <taxon>malvids</taxon>
        <taxon>Brassicales</taxon>
        <taxon>Brassicaceae</taxon>
        <taxon>Camelineae</taxon>
        <taxon>Arabidopsis</taxon>
    </lineage>
</organism>
<keyword evidence="10" id="KW-0539">Nucleus</keyword>
<dbReference type="SMART" id="SM00176">
    <property type="entry name" value="RAN"/>
    <property type="match status" value="1"/>
</dbReference>
<comment type="similarity">
    <text evidence="2">Belongs to the small GTPase superfamily. Ran family.</text>
</comment>
<keyword evidence="15" id="KW-1185">Reference proteome</keyword>
<evidence type="ECO:0000256" key="4">
    <source>
        <dbReference type="ARBA" id="ARBA00022679"/>
    </source>
</evidence>
<dbReference type="SMART" id="SM00173">
    <property type="entry name" value="RAS"/>
    <property type="match status" value="1"/>
</dbReference>
<dbReference type="NCBIfam" id="TIGR00231">
    <property type="entry name" value="small_GTP"/>
    <property type="match status" value="1"/>
</dbReference>
<dbReference type="GO" id="GO:0005634">
    <property type="term" value="C:nucleus"/>
    <property type="evidence" value="ECO:0007669"/>
    <property type="project" value="UniProtKB-SubCell"/>
</dbReference>
<dbReference type="GO" id="GO:0006606">
    <property type="term" value="P:protein import into nucleus"/>
    <property type="evidence" value="ECO:0007669"/>
    <property type="project" value="UniProtKB-ARBA"/>
</dbReference>
<evidence type="ECO:0000256" key="5">
    <source>
        <dbReference type="ARBA" id="ARBA00022741"/>
    </source>
</evidence>
<dbReference type="InterPro" id="IPR001806">
    <property type="entry name" value="Small_GTPase"/>
</dbReference>
<evidence type="ECO:0000256" key="10">
    <source>
        <dbReference type="ARBA" id="ARBA00023242"/>
    </source>
</evidence>
<dbReference type="InterPro" id="IPR027417">
    <property type="entry name" value="P-loop_NTPase"/>
</dbReference>
<dbReference type="Pfam" id="PF00071">
    <property type="entry name" value="Ras"/>
    <property type="match status" value="1"/>
</dbReference>
<comment type="subcellular location">
    <subcellularLocation>
        <location evidence="1">Nucleus</location>
    </subcellularLocation>
</comment>
<keyword evidence="4" id="KW-0808">Transferase</keyword>
<dbReference type="CDD" id="cd06606">
    <property type="entry name" value="STKc_MAPKKK"/>
    <property type="match status" value="1"/>
</dbReference>
<evidence type="ECO:0000256" key="1">
    <source>
        <dbReference type="ARBA" id="ARBA00004123"/>
    </source>
</evidence>